<comment type="caution">
    <text evidence="6">The sequence shown here is derived from an EMBL/GenBank/DDBJ whole genome shotgun (WGS) entry which is preliminary data.</text>
</comment>
<keyword evidence="4 5" id="KW-0472">Membrane</keyword>
<feature type="transmembrane region" description="Helical" evidence="5">
    <location>
        <begin position="80"/>
        <end position="97"/>
    </location>
</feature>
<feature type="transmembrane region" description="Helical" evidence="5">
    <location>
        <begin position="53"/>
        <end position="74"/>
    </location>
</feature>
<dbReference type="AlphaFoldDB" id="A0A5D8YZP4"/>
<keyword evidence="2 5" id="KW-0812">Transmembrane</keyword>
<dbReference type="OrthoDB" id="9808930at2"/>
<evidence type="ECO:0000256" key="5">
    <source>
        <dbReference type="SAM" id="Phobius"/>
    </source>
</evidence>
<keyword evidence="7" id="KW-1185">Reference proteome</keyword>
<organism evidence="6 7">
    <name type="scientific">Cognatilysobacter lacus</name>
    <dbReference type="NCBI Taxonomy" id="1643323"/>
    <lineage>
        <taxon>Bacteria</taxon>
        <taxon>Pseudomonadati</taxon>
        <taxon>Pseudomonadota</taxon>
        <taxon>Gammaproteobacteria</taxon>
        <taxon>Lysobacterales</taxon>
        <taxon>Lysobacteraceae</taxon>
        <taxon>Cognatilysobacter</taxon>
    </lineage>
</organism>
<protein>
    <submittedName>
        <fullName evidence="6">DUF4870 domain-containing protein</fullName>
    </submittedName>
</protein>
<sequence>MFAHLAAIVGGIVTAGWAASLGCVLGPLVVWLMKKETMPFVDDQGKEALNFNITVGIVFLVLWILTFMTLGIGILLTGPIMLLVGLAWLVVSIMAAIKANEGVAYRYPFALRLVK</sequence>
<dbReference type="Proteomes" id="UP000323164">
    <property type="component" value="Unassembled WGS sequence"/>
</dbReference>
<evidence type="ECO:0000256" key="1">
    <source>
        <dbReference type="ARBA" id="ARBA00004141"/>
    </source>
</evidence>
<accession>A0A5D8YZP4</accession>
<comment type="subcellular location">
    <subcellularLocation>
        <location evidence="1">Membrane</location>
        <topology evidence="1">Multi-pass membrane protein</topology>
    </subcellularLocation>
</comment>
<reference evidence="6 7" key="1">
    <citation type="submission" date="2019-08" db="EMBL/GenBank/DDBJ databases">
        <title>Draft genome sequence of Lysobacter sp. UKS-15.</title>
        <authorList>
            <person name="Im W.-T."/>
        </authorList>
    </citation>
    <scope>NUCLEOTIDE SEQUENCE [LARGE SCALE GENOMIC DNA]</scope>
    <source>
        <strain evidence="6 7">UKS-15</strain>
    </source>
</reference>
<dbReference type="Pfam" id="PF09685">
    <property type="entry name" value="MamF_MmsF"/>
    <property type="match status" value="1"/>
</dbReference>
<evidence type="ECO:0000313" key="6">
    <source>
        <dbReference type="EMBL" id="TZF87282.1"/>
    </source>
</evidence>
<evidence type="ECO:0000256" key="4">
    <source>
        <dbReference type="ARBA" id="ARBA00023136"/>
    </source>
</evidence>
<name>A0A5D8YZP4_9GAMM</name>
<keyword evidence="3 5" id="KW-1133">Transmembrane helix</keyword>
<proteinExistence type="predicted"/>
<evidence type="ECO:0000256" key="2">
    <source>
        <dbReference type="ARBA" id="ARBA00022692"/>
    </source>
</evidence>
<feature type="transmembrane region" description="Helical" evidence="5">
    <location>
        <begin position="6"/>
        <end position="32"/>
    </location>
</feature>
<dbReference type="EMBL" id="VTRV01000142">
    <property type="protein sequence ID" value="TZF87282.1"/>
    <property type="molecule type" value="Genomic_DNA"/>
</dbReference>
<gene>
    <name evidence="6" type="ORF">FW784_11360</name>
</gene>
<dbReference type="InterPro" id="IPR019109">
    <property type="entry name" value="MamF_MmsF"/>
</dbReference>
<evidence type="ECO:0000313" key="7">
    <source>
        <dbReference type="Proteomes" id="UP000323164"/>
    </source>
</evidence>
<evidence type="ECO:0000256" key="3">
    <source>
        <dbReference type="ARBA" id="ARBA00022989"/>
    </source>
</evidence>